<feature type="transmembrane region" description="Helical" evidence="2">
    <location>
        <begin position="421"/>
        <end position="439"/>
    </location>
</feature>
<feature type="transmembrane region" description="Helical" evidence="2">
    <location>
        <begin position="390"/>
        <end position="409"/>
    </location>
</feature>
<protein>
    <submittedName>
        <fullName evidence="3">DUF2339 domain-containing protein</fullName>
    </submittedName>
</protein>
<dbReference type="RefSeq" id="WP_141447599.1">
    <property type="nucleotide sequence ID" value="NZ_CP041217.1"/>
</dbReference>
<feature type="transmembrane region" description="Helical" evidence="2">
    <location>
        <begin position="644"/>
        <end position="663"/>
    </location>
</feature>
<feature type="transmembrane region" description="Helical" evidence="2">
    <location>
        <begin position="207"/>
        <end position="225"/>
    </location>
</feature>
<dbReference type="AlphaFoldDB" id="A0A4Y6UTN6"/>
<keyword evidence="2" id="KW-0472">Membrane</keyword>
<feature type="transmembrane region" description="Helical" evidence="2">
    <location>
        <begin position="231"/>
        <end position="252"/>
    </location>
</feature>
<feature type="transmembrane region" description="Helical" evidence="2">
    <location>
        <begin position="313"/>
        <end position="331"/>
    </location>
</feature>
<feature type="transmembrane region" description="Helical" evidence="2">
    <location>
        <begin position="559"/>
        <end position="581"/>
    </location>
</feature>
<dbReference type="PANTHER" id="PTHR38434:SF1">
    <property type="entry name" value="BLL2549 PROTEIN"/>
    <property type="match status" value="1"/>
</dbReference>
<feature type="transmembrane region" description="Helical" evidence="2">
    <location>
        <begin position="610"/>
        <end position="632"/>
    </location>
</feature>
<feature type="coiled-coil region" evidence="1">
    <location>
        <begin position="1"/>
        <end position="58"/>
    </location>
</feature>
<feature type="transmembrane region" description="Helical" evidence="2">
    <location>
        <begin position="802"/>
        <end position="820"/>
    </location>
</feature>
<evidence type="ECO:0000313" key="3">
    <source>
        <dbReference type="EMBL" id="QDH21052.1"/>
    </source>
</evidence>
<proteinExistence type="predicted"/>
<keyword evidence="4" id="KW-1185">Reference proteome</keyword>
<feature type="transmembrane region" description="Helical" evidence="2">
    <location>
        <begin position="478"/>
        <end position="494"/>
    </location>
</feature>
<feature type="transmembrane region" description="Helical" evidence="2">
    <location>
        <begin position="747"/>
        <end position="765"/>
    </location>
</feature>
<dbReference type="EMBL" id="CP041217">
    <property type="protein sequence ID" value="QDH21052.1"/>
    <property type="molecule type" value="Genomic_DNA"/>
</dbReference>
<accession>A0A4Y6UTN6</accession>
<feature type="transmembrane region" description="Helical" evidence="2">
    <location>
        <begin position="445"/>
        <end position="466"/>
    </location>
</feature>
<evidence type="ECO:0000256" key="1">
    <source>
        <dbReference type="SAM" id="Coils"/>
    </source>
</evidence>
<sequence length="866" mass="97767">MNDFKSRLSAIRQNQRNLLQETQALLEEYESSDLIHENEKLRRQSEEDRRELAALRAESFKLNKQNAELRLSLTEQILDEKLNILRLSRSKMDTYFAGSKVQRINRLRLFEEQARTRIHKMMTASLRLNGGEQQQFRLKLEELSEQLEISLDRQRRWQEEADRQAGESLDDGYRLLEDEGVDEDTIRRRVRQNRIEMKIGLNWINKLAILLILVAVGMAFNYTYSTWFNDYVRGSVFFLFGALLLGGGEWLYRRGRRTFALGLLGGGTAVLYGSIFYSYFLLGIIGMGAALLLSVLVTLTTVLLALRYESRTICALGLVGGYLPLLSYGLASGLSGPAVYAAMVYLLLLNLLLLLVSLHKRWTVVAYIGFALNTPAMLVLVWLADSRWIGAGYAFATFLMYLALTLAYPMRFKRKLSEWDVALLGINTFVGCGVMYALLQSSGAIEFRGLLALLFGLLYVGLGLLAERLVPEEKNTRLLFYVTALVFAILIVPFQLGEAWTSLGWLAEACVLSVYGRRAGSKRLERGGWAVMLLCIAAFVVVDLPLGGLTLLISGENSSVFMVKYTLLTLGTLGLALFYAWDEFRNHGVDRSSEAERRVRYSPDERRMLLFFRYAALLNVWFYGVYETFYVYERLLPNGGSHYLFYKMLLAAAVTALLSVGLSRFTLIRDEVTRMYALIQYGIACFIGIALMLTMPVLSARSDLNGANDYAALAVLLVVNAAVFWSGNRSLRSVVRRYPQAGEWYPVGIAAYVLVMLTALLGVQLHVDDFGLLYSLAYLLVALGCILYGFRRRYVHIRRLGLILTLLCTAKLLIFDLGLNGLGSRILAYFAAGFILLGISYLYQRVSNRLEADEGKEPNDDAEKED</sequence>
<feature type="transmembrane region" description="Helical" evidence="2">
    <location>
        <begin position="826"/>
        <end position="843"/>
    </location>
</feature>
<dbReference type="Pfam" id="PF10101">
    <property type="entry name" value="DUF2339"/>
    <property type="match status" value="1"/>
</dbReference>
<gene>
    <name evidence="3" type="ORF">FFV09_09435</name>
</gene>
<feature type="transmembrane region" description="Helical" evidence="2">
    <location>
        <begin position="710"/>
        <end position="727"/>
    </location>
</feature>
<dbReference type="InterPro" id="IPR019286">
    <property type="entry name" value="DUF2339_TM"/>
</dbReference>
<dbReference type="KEGG" id="saca:FFV09_09435"/>
<evidence type="ECO:0000256" key="2">
    <source>
        <dbReference type="SAM" id="Phobius"/>
    </source>
</evidence>
<dbReference type="OrthoDB" id="2078443at2"/>
<name>A0A4Y6UTN6_SACBS</name>
<feature type="transmembrane region" description="Helical" evidence="2">
    <location>
        <begin position="675"/>
        <end position="698"/>
    </location>
</feature>
<keyword evidence="2" id="KW-0812">Transmembrane</keyword>
<organism evidence="3 4">
    <name type="scientific">Saccharibacillus brassicae</name>
    <dbReference type="NCBI Taxonomy" id="2583377"/>
    <lineage>
        <taxon>Bacteria</taxon>
        <taxon>Bacillati</taxon>
        <taxon>Bacillota</taxon>
        <taxon>Bacilli</taxon>
        <taxon>Bacillales</taxon>
        <taxon>Paenibacillaceae</taxon>
        <taxon>Saccharibacillus</taxon>
    </lineage>
</organism>
<evidence type="ECO:0000313" key="4">
    <source>
        <dbReference type="Proteomes" id="UP000316968"/>
    </source>
</evidence>
<reference evidence="3 4" key="1">
    <citation type="submission" date="2019-06" db="EMBL/GenBank/DDBJ databases">
        <title>Saccharibacillus brassicae sp. nov., an endophytic bacterium isolated from Chinese cabbage seeds (Brassica pekinensis).</title>
        <authorList>
            <person name="Jiang L."/>
            <person name="Lee J."/>
            <person name="Kim S.W."/>
        </authorList>
    </citation>
    <scope>NUCLEOTIDE SEQUENCE [LARGE SCALE GENOMIC DNA]</scope>
    <source>
        <strain evidence="4">KCTC 43072 / ATSA2</strain>
    </source>
</reference>
<feature type="transmembrane region" description="Helical" evidence="2">
    <location>
        <begin position="285"/>
        <end position="306"/>
    </location>
</feature>
<feature type="transmembrane region" description="Helical" evidence="2">
    <location>
        <begin position="771"/>
        <end position="790"/>
    </location>
</feature>
<keyword evidence="2" id="KW-1133">Transmembrane helix</keyword>
<feature type="transmembrane region" description="Helical" evidence="2">
    <location>
        <begin position="500"/>
        <end position="517"/>
    </location>
</feature>
<dbReference type="Proteomes" id="UP000316968">
    <property type="component" value="Chromosome"/>
</dbReference>
<feature type="transmembrane region" description="Helical" evidence="2">
    <location>
        <begin position="337"/>
        <end position="357"/>
    </location>
</feature>
<feature type="transmembrane region" description="Helical" evidence="2">
    <location>
        <begin position="364"/>
        <end position="384"/>
    </location>
</feature>
<keyword evidence="1" id="KW-0175">Coiled coil</keyword>
<dbReference type="PANTHER" id="PTHR38434">
    <property type="entry name" value="BLL2549 PROTEIN"/>
    <property type="match status" value="1"/>
</dbReference>
<feature type="transmembrane region" description="Helical" evidence="2">
    <location>
        <begin position="259"/>
        <end position="279"/>
    </location>
</feature>
<feature type="transmembrane region" description="Helical" evidence="2">
    <location>
        <begin position="529"/>
        <end position="553"/>
    </location>
</feature>